<keyword evidence="2" id="KW-1185">Reference proteome</keyword>
<accession>A0A895XRL1</accession>
<organism evidence="1 2">
    <name type="scientific">Natronoglycomyces albus</name>
    <dbReference type="NCBI Taxonomy" id="2811108"/>
    <lineage>
        <taxon>Bacteria</taxon>
        <taxon>Bacillati</taxon>
        <taxon>Actinomycetota</taxon>
        <taxon>Actinomycetes</taxon>
        <taxon>Glycomycetales</taxon>
        <taxon>Glycomycetaceae</taxon>
        <taxon>Natronoglycomyces</taxon>
    </lineage>
</organism>
<dbReference type="RefSeq" id="WP_213171198.1">
    <property type="nucleotide sequence ID" value="NZ_CP070496.1"/>
</dbReference>
<evidence type="ECO:0000313" key="2">
    <source>
        <dbReference type="Proteomes" id="UP000662939"/>
    </source>
</evidence>
<dbReference type="EMBL" id="CP070496">
    <property type="protein sequence ID" value="QSB05196.1"/>
    <property type="molecule type" value="Genomic_DNA"/>
</dbReference>
<dbReference type="KEGG" id="nav:JQS30_15790"/>
<dbReference type="Proteomes" id="UP000662939">
    <property type="component" value="Chromosome"/>
</dbReference>
<name>A0A895XRL1_9ACTN</name>
<proteinExistence type="predicted"/>
<evidence type="ECO:0000313" key="1">
    <source>
        <dbReference type="EMBL" id="QSB05196.1"/>
    </source>
</evidence>
<protein>
    <submittedName>
        <fullName evidence="1">Uncharacterized protein</fullName>
    </submittedName>
</protein>
<gene>
    <name evidence="1" type="ORF">JQS30_15790</name>
</gene>
<reference evidence="1" key="1">
    <citation type="submission" date="2021-02" db="EMBL/GenBank/DDBJ databases">
        <title>Natronoglycomyces albus gen. nov., sp. nov, a haloalkaliphilic actinobacterium from a soda solonchak soil.</title>
        <authorList>
            <person name="Sorokin D.Y."/>
            <person name="Khijniak T.V."/>
            <person name="Zakharycheva A.P."/>
            <person name="Boueva O.V."/>
            <person name="Ariskina E.V."/>
            <person name="Hahnke R.L."/>
            <person name="Bunk B."/>
            <person name="Sproer C."/>
            <person name="Schumann P."/>
            <person name="Evtushenko L.I."/>
            <person name="Kublanov I.V."/>
        </authorList>
    </citation>
    <scope>NUCLEOTIDE SEQUENCE</scope>
    <source>
        <strain evidence="1">DSM 106290</strain>
    </source>
</reference>
<sequence length="271" mass="30361">MTDDSAPSADIAHMDLPSWVRESYSNDDVYLFDEAPSVISVYEDPFLLEKFTFLVHVPAEILHSQERLRRFLGRARAHFGSELPFLLRLEADHKAPAGDGVRCNERFVEMPTVSVRASVDGLPADVHVEQLHADNTKDFVNLLLHGLEFSASSKGVPFRTDAVEANLRSNVIPAYEADQAHALLAKRGHEVIGFVSWVDTGETVELIDIWAYERDELRRLVSPLLYLAVAHSAAATVRGSIVGSDDNATAVFQRLLAQGWRLHESYWRLEL</sequence>
<dbReference type="AlphaFoldDB" id="A0A895XRL1"/>